<proteinExistence type="predicted"/>
<name>D0UZD6_9ACTN</name>
<organism evidence="2">
    <name type="scientific">Streptomyces sp. W9</name>
    <dbReference type="NCBI Taxonomy" id="682410"/>
    <lineage>
        <taxon>Bacteria</taxon>
        <taxon>Bacillati</taxon>
        <taxon>Actinomycetota</taxon>
        <taxon>Actinomycetes</taxon>
        <taxon>Kitasatosporales</taxon>
        <taxon>Streptomycetaceae</taxon>
        <taxon>Streptomyces</taxon>
    </lineage>
</organism>
<evidence type="ECO:0000256" key="1">
    <source>
        <dbReference type="SAM" id="MobiDB-lite"/>
    </source>
</evidence>
<feature type="compositionally biased region" description="Low complexity" evidence="1">
    <location>
        <begin position="87"/>
        <end position="99"/>
    </location>
</feature>
<accession>D0UZD6</accession>
<sequence length="252" mass="26913">MRSGWRIHAGWATVADQSHCGGMTVRHIHSQPGTFRMLVIVSLMVDCPAWSTVPLARAASTARTARSRAAWNAWAVCGSARVRPRSTKTPSTTRRSCSSAGVGAPAGTGSSSCGATLPWGTAAGWRRRSRRMGMTSAPPWACGEPAGACPGMVRLRSSGSGKGGGCLRCAARSRARTSLCQHRGVVGKGGLTFRRSVTKWTLRVADVCWFWVQVGPRSEAWSCRQHARAGGLRPHGHARQMTVIVAVRPVTR</sequence>
<protein>
    <submittedName>
        <fullName evidence="2">PCQ3_87</fullName>
    </submittedName>
</protein>
<gene>
    <name evidence="2" type="ORF">pCQ3.87c</name>
</gene>
<dbReference type="EMBL" id="GQ983381">
    <property type="protein sequence ID" value="ACX85588.1"/>
    <property type="molecule type" value="Genomic_DNA"/>
</dbReference>
<geneLocation type="plasmid" evidence="2">
    <name>pCQ3</name>
</geneLocation>
<reference evidence="2" key="1">
    <citation type="journal article" date="2010" name="J. Bacteriol.">
        <title>Characterization of the replication, transfer, and plasmid/lytic phage cycle of the Streptomyces plasmid-phage pZL12.</title>
        <authorList>
            <person name="Zhong L."/>
            <person name="Cheng Q."/>
            <person name="Tian X."/>
            <person name="Zhao L."/>
            <person name="Qin Z."/>
        </authorList>
    </citation>
    <scope>NUCLEOTIDE SEQUENCE</scope>
    <source>
        <strain evidence="2">W9</strain>
        <plasmid evidence="2">pCQ3</plasmid>
    </source>
</reference>
<feature type="region of interest" description="Disordered" evidence="1">
    <location>
        <begin position="83"/>
        <end position="111"/>
    </location>
</feature>
<keyword evidence="2" id="KW-0614">Plasmid</keyword>
<dbReference type="AlphaFoldDB" id="D0UZD6"/>
<evidence type="ECO:0000313" key="2">
    <source>
        <dbReference type="EMBL" id="ACX85588.1"/>
    </source>
</evidence>